<organism evidence="2">
    <name type="scientific">Davidia involucrata</name>
    <name type="common">Dove tree</name>
    <dbReference type="NCBI Taxonomy" id="16924"/>
    <lineage>
        <taxon>Eukaryota</taxon>
        <taxon>Viridiplantae</taxon>
        <taxon>Streptophyta</taxon>
        <taxon>Embryophyta</taxon>
        <taxon>Tracheophyta</taxon>
        <taxon>Spermatophyta</taxon>
        <taxon>Magnoliopsida</taxon>
        <taxon>eudicotyledons</taxon>
        <taxon>Gunneridae</taxon>
        <taxon>Pentapetalae</taxon>
        <taxon>asterids</taxon>
        <taxon>Cornales</taxon>
        <taxon>Nyssaceae</taxon>
        <taxon>Davidia</taxon>
    </lineage>
</organism>
<gene>
    <name evidence="2" type="ORF">Din_043231</name>
</gene>
<sequence>MLTNIMYVGISFMLFVRLAIERHHRHHVLRSRSINRVHTQLENLDRLINGGDIVCVEQLRMNRYIFGMLCSLFRTIGMLEDSRHVTVEEQVALFLHVLAHHVKN</sequence>
<dbReference type="EMBL" id="GHES01043231">
    <property type="protein sequence ID" value="MPA73790.1"/>
    <property type="molecule type" value="Transcribed_RNA"/>
</dbReference>
<name>A0A5B7BYA8_DAVIN</name>
<reference evidence="2" key="1">
    <citation type="submission" date="2019-08" db="EMBL/GenBank/DDBJ databases">
        <title>Reference gene set and small RNA set construction with multiple tissues from Davidia involucrata Baill.</title>
        <authorList>
            <person name="Yang H."/>
            <person name="Zhou C."/>
            <person name="Li G."/>
            <person name="Wang J."/>
            <person name="Gao P."/>
            <person name="Wang M."/>
            <person name="Wang R."/>
            <person name="Zhao Y."/>
        </authorList>
    </citation>
    <scope>NUCLEOTIDE SEQUENCE</scope>
    <source>
        <tissue evidence="2">Mixed with DoveR01_LX</tissue>
    </source>
</reference>
<accession>A0A5B7BYA8</accession>
<dbReference type="InterPro" id="IPR058353">
    <property type="entry name" value="DUF8040"/>
</dbReference>
<evidence type="ECO:0000259" key="1">
    <source>
        <dbReference type="Pfam" id="PF26138"/>
    </source>
</evidence>
<dbReference type="AlphaFoldDB" id="A0A5B7BYA8"/>
<proteinExistence type="predicted"/>
<feature type="domain" description="DUF8040" evidence="1">
    <location>
        <begin position="42"/>
        <end position="104"/>
    </location>
</feature>
<dbReference type="Pfam" id="PF26138">
    <property type="entry name" value="DUF8040"/>
    <property type="match status" value="1"/>
</dbReference>
<evidence type="ECO:0000313" key="2">
    <source>
        <dbReference type="EMBL" id="MPA73790.1"/>
    </source>
</evidence>
<protein>
    <recommendedName>
        <fullName evidence="1">DUF8040 domain-containing protein</fullName>
    </recommendedName>
</protein>